<dbReference type="PANTHER" id="PTHR30363:SF60">
    <property type="entry name" value="HTH-TYPE TRANSCRIPTIONAL REGULATOR IOLR"/>
    <property type="match status" value="1"/>
</dbReference>
<reference evidence="6 7" key="1">
    <citation type="submission" date="2016-04" db="EMBL/GenBank/DDBJ databases">
        <title>Draft genome sequence of Aeribacillus pallidus 8m3 from petroleum reservoir.</title>
        <authorList>
            <person name="Poltaraus A.B."/>
            <person name="Nazina T.N."/>
            <person name="Tourova T.P."/>
            <person name="Malakho S.M."/>
            <person name="Korshunova A.V."/>
            <person name="Sokolova D.S."/>
        </authorList>
    </citation>
    <scope>NUCLEOTIDE SEQUENCE [LARGE SCALE GENOMIC DNA]</scope>
    <source>
        <strain evidence="6 7">8m3</strain>
    </source>
</reference>
<dbReference type="Pfam" id="PF08220">
    <property type="entry name" value="HTH_DeoR"/>
    <property type="match status" value="1"/>
</dbReference>
<dbReference type="SUPFAM" id="SSF46785">
    <property type="entry name" value="Winged helix' DNA-binding domain"/>
    <property type="match status" value="1"/>
</dbReference>
<evidence type="ECO:0000313" key="5">
    <source>
        <dbReference type="EMBL" id="ASS90031.1"/>
    </source>
</evidence>
<dbReference type="SUPFAM" id="SSF100950">
    <property type="entry name" value="NagB/RpiA/CoA transferase-like"/>
    <property type="match status" value="1"/>
</dbReference>
<dbReference type="Gene3D" id="1.10.10.10">
    <property type="entry name" value="Winged helix-like DNA-binding domain superfamily/Winged helix DNA-binding domain"/>
    <property type="match status" value="1"/>
</dbReference>
<dbReference type="SMART" id="SM01134">
    <property type="entry name" value="DeoRC"/>
    <property type="match status" value="1"/>
</dbReference>
<evidence type="ECO:0000256" key="1">
    <source>
        <dbReference type="ARBA" id="ARBA00023015"/>
    </source>
</evidence>
<sequence length="254" mass="29075">MLKSKRIEQIEKYVFEHQTVSLDELVKEFNVSKNTIRRDVQQLVERGTIKKVYGGVAVNHTTLESFTVRQTRNQKQKKAVAKAAAKYVEDGDIIYIDSGTTTLEMVEYLQTKQVTIITNNLDFIINSYPYPNLNVLTTGGVFERKTKSFVSLKNMDILQSYNINKAFMASTGISISNGVTNSSPLESEIKQTIVKRSEQVYLLVDHDKFDKYALMTYCRLDEVDYIITDTAPSEQYQEFAKKHNIQLVIADNEN</sequence>
<gene>
    <name evidence="5" type="ORF">AP3564_07105</name>
    <name evidence="6" type="ORF">AZI98_07385</name>
</gene>
<keyword evidence="3" id="KW-0804">Transcription</keyword>
<dbReference type="EMBL" id="CP017703">
    <property type="protein sequence ID" value="ASS90031.1"/>
    <property type="molecule type" value="Genomic_DNA"/>
</dbReference>
<dbReference type="OrthoDB" id="9798651at2"/>
<dbReference type="SMART" id="SM00420">
    <property type="entry name" value="HTH_DEOR"/>
    <property type="match status" value="1"/>
</dbReference>
<organism evidence="6 7">
    <name type="scientific">Aeribacillus pallidus</name>
    <dbReference type="NCBI Taxonomy" id="33936"/>
    <lineage>
        <taxon>Bacteria</taxon>
        <taxon>Bacillati</taxon>
        <taxon>Bacillota</taxon>
        <taxon>Bacilli</taxon>
        <taxon>Bacillales</taxon>
        <taxon>Bacillaceae</taxon>
        <taxon>Aeribacillus</taxon>
    </lineage>
</organism>
<accession>A0A165Y4D8</accession>
<evidence type="ECO:0000313" key="6">
    <source>
        <dbReference type="EMBL" id="KZN96716.1"/>
    </source>
</evidence>
<dbReference type="STRING" id="33936.AZI98_07385"/>
<dbReference type="AlphaFoldDB" id="A0A165Y4D8"/>
<proteinExistence type="predicted"/>
<accession>A0A164ABP7</accession>
<dbReference type="InterPro" id="IPR050313">
    <property type="entry name" value="Carb_Metab_HTH_regulators"/>
</dbReference>
<keyword evidence="2 6" id="KW-0238">DNA-binding</keyword>
<keyword evidence="1" id="KW-0805">Transcription regulation</keyword>
<evidence type="ECO:0000259" key="4">
    <source>
        <dbReference type="PROSITE" id="PS51000"/>
    </source>
</evidence>
<dbReference type="KEGG" id="apak:AP3564_07105"/>
<dbReference type="InterPro" id="IPR014036">
    <property type="entry name" value="DeoR-like_C"/>
</dbReference>
<reference evidence="5 8" key="2">
    <citation type="submission" date="2016-10" db="EMBL/GenBank/DDBJ databases">
        <title>The whole genome sequencing and assembly of Aeribacillus pallidus KCTC3564 strain.</title>
        <authorList>
            <person name="Lee Y.-J."/>
            <person name="Park M.-K."/>
            <person name="Yi H."/>
            <person name="Bahn Y.-S."/>
            <person name="Kim J.F."/>
            <person name="Lee D.-W."/>
        </authorList>
    </citation>
    <scope>NUCLEOTIDE SEQUENCE [LARGE SCALE GENOMIC DNA]</scope>
    <source>
        <strain evidence="5 8">KCTC3564</strain>
    </source>
</reference>
<evidence type="ECO:0000256" key="2">
    <source>
        <dbReference type="ARBA" id="ARBA00023125"/>
    </source>
</evidence>
<dbReference type="Proteomes" id="UP000214606">
    <property type="component" value="Chromosome"/>
</dbReference>
<dbReference type="GO" id="GO:0003677">
    <property type="term" value="F:DNA binding"/>
    <property type="evidence" value="ECO:0007669"/>
    <property type="project" value="UniProtKB-KW"/>
</dbReference>
<evidence type="ECO:0000313" key="7">
    <source>
        <dbReference type="Proteomes" id="UP000076476"/>
    </source>
</evidence>
<dbReference type="InterPro" id="IPR001034">
    <property type="entry name" value="DeoR_HTH"/>
</dbReference>
<dbReference type="InterPro" id="IPR036390">
    <property type="entry name" value="WH_DNA-bd_sf"/>
</dbReference>
<dbReference type="Pfam" id="PF00455">
    <property type="entry name" value="DeoRC"/>
    <property type="match status" value="1"/>
</dbReference>
<dbReference type="RefSeq" id="WP_063387636.1">
    <property type="nucleotide sequence ID" value="NZ_CP017703.1"/>
</dbReference>
<dbReference type="GO" id="GO:0003700">
    <property type="term" value="F:DNA-binding transcription factor activity"/>
    <property type="evidence" value="ECO:0007669"/>
    <property type="project" value="InterPro"/>
</dbReference>
<dbReference type="PROSITE" id="PS00894">
    <property type="entry name" value="HTH_DEOR_1"/>
    <property type="match status" value="1"/>
</dbReference>
<dbReference type="PROSITE" id="PS51000">
    <property type="entry name" value="HTH_DEOR_2"/>
    <property type="match status" value="1"/>
</dbReference>
<dbReference type="InterPro" id="IPR018356">
    <property type="entry name" value="Tscrpt_reg_HTH_DeoR_CS"/>
</dbReference>
<evidence type="ECO:0000313" key="8">
    <source>
        <dbReference type="Proteomes" id="UP000214606"/>
    </source>
</evidence>
<feature type="domain" description="HTH deoR-type" evidence="4">
    <location>
        <begin position="3"/>
        <end position="58"/>
    </location>
</feature>
<dbReference type="InterPro" id="IPR036388">
    <property type="entry name" value="WH-like_DNA-bd_sf"/>
</dbReference>
<dbReference type="Proteomes" id="UP000076476">
    <property type="component" value="Unassembled WGS sequence"/>
</dbReference>
<name>A0A165Y4D8_9BACI</name>
<dbReference type="InterPro" id="IPR037171">
    <property type="entry name" value="NagB/RpiA_transferase-like"/>
</dbReference>
<dbReference type="PRINTS" id="PR00037">
    <property type="entry name" value="HTHLACR"/>
</dbReference>
<protein>
    <submittedName>
        <fullName evidence="6">DNA-binding protein</fullName>
    </submittedName>
</protein>
<dbReference type="GeneID" id="301124748"/>
<dbReference type="EMBL" id="LWBR01000016">
    <property type="protein sequence ID" value="KZN96716.1"/>
    <property type="molecule type" value="Genomic_DNA"/>
</dbReference>
<dbReference type="PANTHER" id="PTHR30363">
    <property type="entry name" value="HTH-TYPE TRANSCRIPTIONAL REGULATOR SRLR-RELATED"/>
    <property type="match status" value="1"/>
</dbReference>
<evidence type="ECO:0000256" key="3">
    <source>
        <dbReference type="ARBA" id="ARBA00023163"/>
    </source>
</evidence>
<keyword evidence="7" id="KW-1185">Reference proteome</keyword>
<dbReference type="Gene3D" id="3.40.50.1360">
    <property type="match status" value="1"/>
</dbReference>